<comment type="caution">
    <text evidence="3">The sequence shown here is derived from an EMBL/GenBank/DDBJ whole genome shotgun (WGS) entry which is preliminary data.</text>
</comment>
<evidence type="ECO:0000256" key="1">
    <source>
        <dbReference type="ARBA" id="ARBA00006484"/>
    </source>
</evidence>
<evidence type="ECO:0000256" key="2">
    <source>
        <dbReference type="ARBA" id="ARBA00023002"/>
    </source>
</evidence>
<keyword evidence="2" id="KW-0560">Oxidoreductase</keyword>
<dbReference type="Pfam" id="PF13561">
    <property type="entry name" value="adh_short_C2"/>
    <property type="match status" value="1"/>
</dbReference>
<sequence length="260" mass="27435">MDLQLKGRRILITGASSGIGLATARLLAAEGATLALCARDESRLRTATAELAAITDVVTAACDVTDRGSVNTFVSRAIDSLGGIDGVVCNAGKSLMRTLDETTDDEVRDEFDLKIFGALNVVRAARKALAASDAGSIVMVNAILSRQPELRLAVTAAARAALLNLSRSLADDLAPEGIRVNSVLLGLVDTGQWQRRFQENGSGVDFDTWSADIAQDRRIALGRFGTADELAFPISTLLSPRNSYMTGASLDVGGGVHRYV</sequence>
<dbReference type="SUPFAM" id="SSF51735">
    <property type="entry name" value="NAD(P)-binding Rossmann-fold domains"/>
    <property type="match status" value="1"/>
</dbReference>
<gene>
    <name evidence="3" type="ORF">DFJ75_1981</name>
</gene>
<dbReference type="PANTHER" id="PTHR42760">
    <property type="entry name" value="SHORT-CHAIN DEHYDROGENASES/REDUCTASES FAMILY MEMBER"/>
    <property type="match status" value="1"/>
</dbReference>
<protein>
    <submittedName>
        <fullName evidence="3">Short-subunit dehydrogenase</fullName>
    </submittedName>
</protein>
<dbReference type="InterPro" id="IPR002347">
    <property type="entry name" value="SDR_fam"/>
</dbReference>
<dbReference type="PRINTS" id="PR00081">
    <property type="entry name" value="GDHRDH"/>
</dbReference>
<accession>A0A495K381</accession>
<dbReference type="Gene3D" id="3.40.50.720">
    <property type="entry name" value="NAD(P)-binding Rossmann-like Domain"/>
    <property type="match status" value="1"/>
</dbReference>
<name>A0A495K381_WILMA</name>
<dbReference type="GO" id="GO:0016616">
    <property type="term" value="F:oxidoreductase activity, acting on the CH-OH group of donors, NAD or NADP as acceptor"/>
    <property type="evidence" value="ECO:0007669"/>
    <property type="project" value="TreeGrafter"/>
</dbReference>
<organism evidence="3 4">
    <name type="scientific">Williamsia marianensis</name>
    <dbReference type="NCBI Taxonomy" id="85044"/>
    <lineage>
        <taxon>Bacteria</taxon>
        <taxon>Bacillati</taxon>
        <taxon>Actinomycetota</taxon>
        <taxon>Actinomycetes</taxon>
        <taxon>Mycobacteriales</taxon>
        <taxon>Nocardiaceae</taxon>
        <taxon>Williamsia</taxon>
    </lineage>
</organism>
<evidence type="ECO:0000313" key="3">
    <source>
        <dbReference type="EMBL" id="RKR95168.1"/>
    </source>
</evidence>
<dbReference type="AlphaFoldDB" id="A0A495K381"/>
<dbReference type="Proteomes" id="UP000274762">
    <property type="component" value="Unassembled WGS sequence"/>
</dbReference>
<comment type="similarity">
    <text evidence="1">Belongs to the short-chain dehydrogenases/reductases (SDR) family.</text>
</comment>
<dbReference type="RefSeq" id="WP_062799352.1">
    <property type="nucleotide sequence ID" value="NZ_CBCRXS010000004.1"/>
</dbReference>
<dbReference type="PANTHER" id="PTHR42760:SF133">
    <property type="entry name" value="3-OXOACYL-[ACYL-CARRIER-PROTEIN] REDUCTASE"/>
    <property type="match status" value="1"/>
</dbReference>
<evidence type="ECO:0000313" key="4">
    <source>
        <dbReference type="Proteomes" id="UP000274762"/>
    </source>
</evidence>
<dbReference type="EMBL" id="RBKV01000001">
    <property type="protein sequence ID" value="RKR95168.1"/>
    <property type="molecule type" value="Genomic_DNA"/>
</dbReference>
<proteinExistence type="inferred from homology"/>
<dbReference type="OrthoDB" id="3676637at2"/>
<reference evidence="3 4" key="1">
    <citation type="submission" date="2018-10" db="EMBL/GenBank/DDBJ databases">
        <title>Sequencing the genomes of 1000 actinobacteria strains.</title>
        <authorList>
            <person name="Klenk H.-P."/>
        </authorList>
    </citation>
    <scope>NUCLEOTIDE SEQUENCE [LARGE SCALE GENOMIC DNA]</scope>
    <source>
        <strain evidence="3 4">DSM 44343</strain>
    </source>
</reference>
<dbReference type="FunFam" id="3.40.50.720:FF:000084">
    <property type="entry name" value="Short-chain dehydrogenase reductase"/>
    <property type="match status" value="1"/>
</dbReference>
<dbReference type="InterPro" id="IPR036291">
    <property type="entry name" value="NAD(P)-bd_dom_sf"/>
</dbReference>
<dbReference type="NCBIfam" id="NF005468">
    <property type="entry name" value="PRK07062.1"/>
    <property type="match status" value="1"/>
</dbReference>